<gene>
    <name evidence="1" type="ORF">A3Q41_01703</name>
</gene>
<accession>A0A143QKU2</accession>
<reference evidence="2" key="2">
    <citation type="submission" date="2016-04" db="EMBL/GenBank/DDBJ databases">
        <title>Complete Genome and Plasmid Sequences for Rhodococcus fascians D188 and Draft Sequences for Rhodococcus spp. Isolates PBTS 1 and PBTS 2.</title>
        <authorList>
            <person name="Stamer R."/>
            <person name="Vereecke D."/>
            <person name="Zhang Y."/>
            <person name="Schilkey F."/>
            <person name="Devitt N."/>
            <person name="Randall J."/>
        </authorList>
    </citation>
    <scope>NUCLEOTIDE SEQUENCE [LARGE SCALE GENOMIC DNA]</scope>
    <source>
        <strain evidence="2">PBTS2</strain>
    </source>
</reference>
<organism evidence="1 2">
    <name type="scientific">Rhodococcoides fascians</name>
    <name type="common">Rhodococcus fascians</name>
    <dbReference type="NCBI Taxonomy" id="1828"/>
    <lineage>
        <taxon>Bacteria</taxon>
        <taxon>Bacillati</taxon>
        <taxon>Actinomycetota</taxon>
        <taxon>Actinomycetes</taxon>
        <taxon>Mycobacteriales</taxon>
        <taxon>Nocardiaceae</taxon>
        <taxon>Rhodococcoides</taxon>
    </lineage>
</organism>
<name>A0A143QKU2_RHOFA</name>
<protein>
    <submittedName>
        <fullName evidence="1">Uncharacterized protein</fullName>
    </submittedName>
</protein>
<reference evidence="1 2" key="1">
    <citation type="journal article" date="2016" name="Genome Announc.">
        <title>Complete Genome and Plasmid Sequences for Rhodococcus fascians D188 and Draft Sequences for Rhodococcus Isolates PBTS 1 and PBTS 2.</title>
        <authorList>
            <person name="Stamler R.A."/>
            <person name="Vereecke D."/>
            <person name="Zhang Y."/>
            <person name="Schilkey F."/>
            <person name="Devitt N."/>
            <person name="Randall J.J."/>
        </authorList>
    </citation>
    <scope>NUCLEOTIDE SEQUENCE [LARGE SCALE GENOMIC DNA]</scope>
    <source>
        <strain evidence="1 2">PBTS2</strain>
    </source>
</reference>
<evidence type="ECO:0000313" key="2">
    <source>
        <dbReference type="Proteomes" id="UP000076038"/>
    </source>
</evidence>
<dbReference type="KEGG" id="rhs:A3Q41_01703"/>
<sequence>MITNFINAILAGFGSISAGSSGFELAPGTLPFGL</sequence>
<dbReference type="AlphaFoldDB" id="A0A143QKU2"/>
<dbReference type="PATRIC" id="fig|1653479.3.peg.1724"/>
<evidence type="ECO:0000313" key="1">
    <source>
        <dbReference type="EMBL" id="AMY23007.1"/>
    </source>
</evidence>
<dbReference type="Proteomes" id="UP000076038">
    <property type="component" value="Chromosome"/>
</dbReference>
<proteinExistence type="predicted"/>
<keyword evidence="2" id="KW-1185">Reference proteome</keyword>
<dbReference type="EMBL" id="CP015220">
    <property type="protein sequence ID" value="AMY23007.1"/>
    <property type="molecule type" value="Genomic_DNA"/>
</dbReference>